<keyword evidence="9" id="KW-1185">Reference proteome</keyword>
<feature type="chain" id="PRO_5005111019" description="Carboxypeptidase" evidence="7">
    <location>
        <begin position="18"/>
        <end position="505"/>
    </location>
</feature>
<protein>
    <recommendedName>
        <fullName evidence="7">Carboxypeptidase</fullName>
        <ecNumber evidence="7">3.4.16.-</ecNumber>
    </recommendedName>
</protein>
<reference evidence="8 9" key="1">
    <citation type="submission" date="2014-04" db="EMBL/GenBank/DDBJ databases">
        <authorList>
            <consortium name="DOE Joint Genome Institute"/>
            <person name="Kuo A."/>
            <person name="Tarkka M."/>
            <person name="Buscot F."/>
            <person name="Kohler A."/>
            <person name="Nagy L.G."/>
            <person name="Floudas D."/>
            <person name="Copeland A."/>
            <person name="Barry K.W."/>
            <person name="Cichocki N."/>
            <person name="Veneault-Fourrey C."/>
            <person name="LaButti K."/>
            <person name="Lindquist E.A."/>
            <person name="Lipzen A."/>
            <person name="Lundell T."/>
            <person name="Morin E."/>
            <person name="Murat C."/>
            <person name="Sun H."/>
            <person name="Tunlid A."/>
            <person name="Henrissat B."/>
            <person name="Grigoriev I.V."/>
            <person name="Hibbett D.S."/>
            <person name="Martin F."/>
            <person name="Nordberg H.P."/>
            <person name="Cantor M.N."/>
            <person name="Hua S.X."/>
        </authorList>
    </citation>
    <scope>NUCLEOTIDE SEQUENCE [LARGE SCALE GENOMIC DNA]</scope>
    <source>
        <strain evidence="8 9">F 1598</strain>
    </source>
</reference>
<dbReference type="InterPro" id="IPR001563">
    <property type="entry name" value="Peptidase_S10"/>
</dbReference>
<dbReference type="PANTHER" id="PTHR11802:SF113">
    <property type="entry name" value="SERINE CARBOXYPEPTIDASE CTSA-4.1"/>
    <property type="match status" value="1"/>
</dbReference>
<dbReference type="PROSITE" id="PS00560">
    <property type="entry name" value="CARBOXYPEPT_SER_HIS"/>
    <property type="match status" value="1"/>
</dbReference>
<dbReference type="GO" id="GO:0004185">
    <property type="term" value="F:serine-type carboxypeptidase activity"/>
    <property type="evidence" value="ECO:0007669"/>
    <property type="project" value="UniProtKB-UniRule"/>
</dbReference>
<dbReference type="Gene3D" id="3.40.50.1820">
    <property type="entry name" value="alpha/beta hydrolase"/>
    <property type="match status" value="1"/>
</dbReference>
<evidence type="ECO:0000256" key="1">
    <source>
        <dbReference type="ARBA" id="ARBA00009431"/>
    </source>
</evidence>
<dbReference type="PRINTS" id="PR00724">
    <property type="entry name" value="CRBOXYPTASEC"/>
</dbReference>
<dbReference type="PROSITE" id="PS00131">
    <property type="entry name" value="CARBOXYPEPT_SER_SER"/>
    <property type="match status" value="1"/>
</dbReference>
<keyword evidence="3 7" id="KW-0645">Protease</keyword>
<dbReference type="GO" id="GO:0006508">
    <property type="term" value="P:proteolysis"/>
    <property type="evidence" value="ECO:0007669"/>
    <property type="project" value="UniProtKB-KW"/>
</dbReference>
<dbReference type="InParanoid" id="A0A0C3C2Z5"/>
<evidence type="ECO:0000256" key="3">
    <source>
        <dbReference type="ARBA" id="ARBA00022670"/>
    </source>
</evidence>
<dbReference type="InterPro" id="IPR033124">
    <property type="entry name" value="Ser_caboxypep_his_AS"/>
</dbReference>
<organism evidence="8 9">
    <name type="scientific">Piloderma croceum (strain F 1598)</name>
    <dbReference type="NCBI Taxonomy" id="765440"/>
    <lineage>
        <taxon>Eukaryota</taxon>
        <taxon>Fungi</taxon>
        <taxon>Dikarya</taxon>
        <taxon>Basidiomycota</taxon>
        <taxon>Agaricomycotina</taxon>
        <taxon>Agaricomycetes</taxon>
        <taxon>Agaricomycetidae</taxon>
        <taxon>Atheliales</taxon>
        <taxon>Atheliaceae</taxon>
        <taxon>Piloderma</taxon>
    </lineage>
</organism>
<feature type="signal peptide" evidence="7">
    <location>
        <begin position="1"/>
        <end position="17"/>
    </location>
</feature>
<dbReference type="Pfam" id="PF00450">
    <property type="entry name" value="Peptidase_S10"/>
    <property type="match status" value="1"/>
</dbReference>
<dbReference type="SUPFAM" id="SSF53474">
    <property type="entry name" value="alpha/beta-Hydrolases"/>
    <property type="match status" value="1"/>
</dbReference>
<gene>
    <name evidence="8" type="ORF">PILCRDRAFT_818976</name>
</gene>
<dbReference type="PANTHER" id="PTHR11802">
    <property type="entry name" value="SERINE PROTEASE FAMILY S10 SERINE CARBOXYPEPTIDASE"/>
    <property type="match status" value="1"/>
</dbReference>
<evidence type="ECO:0000313" key="9">
    <source>
        <dbReference type="Proteomes" id="UP000054166"/>
    </source>
</evidence>
<keyword evidence="4 7" id="KW-0732">Signal</keyword>
<dbReference type="EC" id="3.4.16.-" evidence="7"/>
<evidence type="ECO:0000256" key="6">
    <source>
        <dbReference type="ARBA" id="ARBA00023180"/>
    </source>
</evidence>
<dbReference type="AlphaFoldDB" id="A0A0C3C2Z5"/>
<keyword evidence="2 7" id="KW-0121">Carboxypeptidase</keyword>
<dbReference type="GO" id="GO:0000324">
    <property type="term" value="C:fungal-type vacuole"/>
    <property type="evidence" value="ECO:0007669"/>
    <property type="project" value="TreeGrafter"/>
</dbReference>
<keyword evidence="6" id="KW-0325">Glycoprotein</keyword>
<evidence type="ECO:0000256" key="5">
    <source>
        <dbReference type="ARBA" id="ARBA00022801"/>
    </source>
</evidence>
<sequence>MLKLAIWSAVIAVVALANIQHPFGTETVSGGPTWAHASKPEDLLVANVTALHLSSVTSTDNYTPLSHPRFPNHRVRIKSSDFCDPTVKVYTGYLDVDGGAKHLFFYFFESRRNPDMDDVMMWINGGPGCSSSMGLLMELGPCSIDMKNISSNGTIWNPYSWNKEANIFFLDQPVGVGFSYADYGETVETTEEAAKNVHAFITIFFETFKQFSGRPLHLSGESYGGRYLPVFASEIYDQNQLATAEGRPTLNLQSVLIGNGITDISTIYTGRYEIECGTAALDVPFQKISTCVRMKTALPRCLEVERKYCIDQFDAMNCDAAIGFCDSQLSTGYWASGRNVYDISKMCLGDSLCYLENGVIKEYLDLPSTRSLLGVETPRNFTPCSHSVSYNFHMHMDKWRSPTQYYIAGLLERGIRVLLYAGTYDWQCNWVQNKLWIEKLEWTGKEAYETAKWRDWTLDGEKVGETKTAGVLTFATVRGAGHMVPHDKPAEAQAMVSRWLLQKDL</sequence>
<evidence type="ECO:0000256" key="2">
    <source>
        <dbReference type="ARBA" id="ARBA00022645"/>
    </source>
</evidence>
<proteinExistence type="inferred from homology"/>
<name>A0A0C3C2Z5_PILCF</name>
<dbReference type="EMBL" id="KN832989">
    <property type="protein sequence ID" value="KIM83947.1"/>
    <property type="molecule type" value="Genomic_DNA"/>
</dbReference>
<dbReference type="InterPro" id="IPR029058">
    <property type="entry name" value="AB_hydrolase_fold"/>
</dbReference>
<evidence type="ECO:0000256" key="4">
    <source>
        <dbReference type="ARBA" id="ARBA00022729"/>
    </source>
</evidence>
<dbReference type="HOGENOM" id="CLU_008523_10_4_1"/>
<dbReference type="STRING" id="765440.A0A0C3C2Z5"/>
<evidence type="ECO:0000313" key="8">
    <source>
        <dbReference type="EMBL" id="KIM83947.1"/>
    </source>
</evidence>
<dbReference type="InterPro" id="IPR018202">
    <property type="entry name" value="Ser_caboxypep_ser_AS"/>
</dbReference>
<dbReference type="Gene3D" id="1.10.287.410">
    <property type="match status" value="1"/>
</dbReference>
<reference evidence="9" key="2">
    <citation type="submission" date="2015-01" db="EMBL/GenBank/DDBJ databases">
        <title>Evolutionary Origins and Diversification of the Mycorrhizal Mutualists.</title>
        <authorList>
            <consortium name="DOE Joint Genome Institute"/>
            <consortium name="Mycorrhizal Genomics Consortium"/>
            <person name="Kohler A."/>
            <person name="Kuo A."/>
            <person name="Nagy L.G."/>
            <person name="Floudas D."/>
            <person name="Copeland A."/>
            <person name="Barry K.W."/>
            <person name="Cichocki N."/>
            <person name="Veneault-Fourrey C."/>
            <person name="LaButti K."/>
            <person name="Lindquist E.A."/>
            <person name="Lipzen A."/>
            <person name="Lundell T."/>
            <person name="Morin E."/>
            <person name="Murat C."/>
            <person name="Riley R."/>
            <person name="Ohm R."/>
            <person name="Sun H."/>
            <person name="Tunlid A."/>
            <person name="Henrissat B."/>
            <person name="Grigoriev I.V."/>
            <person name="Hibbett D.S."/>
            <person name="Martin F."/>
        </authorList>
    </citation>
    <scope>NUCLEOTIDE SEQUENCE [LARGE SCALE GENOMIC DNA]</scope>
    <source>
        <strain evidence="9">F 1598</strain>
    </source>
</reference>
<comment type="similarity">
    <text evidence="1 7">Belongs to the peptidase S10 family.</text>
</comment>
<dbReference type="OrthoDB" id="443318at2759"/>
<keyword evidence="5 7" id="KW-0378">Hydrolase</keyword>
<accession>A0A0C3C2Z5</accession>
<dbReference type="Proteomes" id="UP000054166">
    <property type="component" value="Unassembled WGS sequence"/>
</dbReference>
<evidence type="ECO:0000256" key="7">
    <source>
        <dbReference type="RuleBase" id="RU361156"/>
    </source>
</evidence>